<dbReference type="Pfam" id="PF00305">
    <property type="entry name" value="Lipoxygenase"/>
    <property type="match status" value="2"/>
</dbReference>
<evidence type="ECO:0000256" key="7">
    <source>
        <dbReference type="ARBA" id="ARBA00022723"/>
    </source>
</evidence>
<keyword evidence="10" id="KW-0809">Transit peptide</keyword>
<keyword evidence="8 20" id="KW-0925">Oxylipin biosynthesis</keyword>
<dbReference type="PROSITE" id="PS00081">
    <property type="entry name" value="LIPOXYGENASE_2"/>
    <property type="match status" value="2"/>
</dbReference>
<dbReference type="InterPro" id="IPR020834">
    <property type="entry name" value="LipOase_CS"/>
</dbReference>
<dbReference type="Gene3D" id="4.10.375.10">
    <property type="entry name" value="Lipoxygenase-1, Domain 2"/>
    <property type="match status" value="2"/>
</dbReference>
<keyword evidence="11 19" id="KW-0223">Dioxygenase</keyword>
<feature type="domain" description="PLAT" evidence="22">
    <location>
        <begin position="890"/>
        <end position="1030"/>
    </location>
</feature>
<dbReference type="InterPro" id="IPR000907">
    <property type="entry name" value="LipOase"/>
</dbReference>
<dbReference type="SMART" id="SM00308">
    <property type="entry name" value="LH2"/>
    <property type="match status" value="2"/>
</dbReference>
<dbReference type="Gene3D" id="1.20.245.10">
    <property type="entry name" value="Lipoxygenase-1, Domain 5"/>
    <property type="match status" value="2"/>
</dbReference>
<sequence length="1731" mass="192371">MPISYPHHLKPSSSHHTVSVSASCTAKSIPALCFPRAAASSSSPFSSPSSLLKLGRSRRGKNTIGCVPSSVRSEAEASSSGSSGGAAADLAMASVRVTAVATIKVTVGGFLNNLRPSRAIDDIKDLIGRSLYLELVSSELDAKTGQEKPTIRSYAHKVDDNDDEVVTYEADFDVPAGFGAVGAVLVTNKHLDEMFLVDVKLSSSVAADGDDEDDDGAAITTIRCNSWVQPKSSDDGKRVFFANKPYLPSQTPAGLLSYRKKDLEQKRGTGQGQRKSTDRIYDYDTYNDLGDPDSDAAKARPVLGGNKQFPYPRRCRTGRPATAKDPRTEKKGGENYVPRDEAFSDEKTLQFSVTTVRSVLHAAVPAVQSTLIDRDQEFQSFFVIDKLFEDGLKLPEADKLDFLRSIVPRLLQALRDGPGDQVLLFDRPANVQKDKFAWLRDEEFARETLAGVNPYAIELVREFPLKSKLDPAVYGPAESAITADVLERQMGHVMTVAEAVKQKRLFMLNYHDLFLPYVHKIRALEHTTMYGSRTLFFLCADGTLRLLAIELTRPASPSQPQWRRVFTPSTDTTESWLWRMAKSHVRAHDSGHHELVSHWLRTHCAVEPYILAANRQLSEMHPVFQLLRPHFRYTMKINALARSALINAGGIIETSFSPGKYAMELSSAAYDKLWRFDMEALPADLVRRGMAEEDPEAEHGLKLAIEDYPFANDGLLVWDAIKGWVKAYVARFYPDGAGSSIAGDTELQAFWNEVRAVGHGDKKDAPWWPALDTAENLAHALTTIIWVASAHHAAVNFGQYDFGGYFPNRPSIARTKMPVEEPVDADAMAAFLDNPDQALRECFPSQVQATLVMAVLDLLSTHSPDEEYLGGMETAPWSDDEAVRAAYGRFHARLKEIEGIIDARNKDRKLKNRCGAGIVPYQLMKPFSQPETGQEKPTIRSYAHKVEDNDDEVVTYEADFDVPAGFGAVGAVLVTNKHLDEMFLVDVKLSSSAAADGDDEDDDGAAITTIRCNSWVQPKSGDDGKRVFFANKPYLPSQTPAGLLSYRKKDLEQKRGTGQGQRKSTDRIYDYDTYNDLGDPDSDAAKARPVLGGNKQFPYPRRCRTGRPATAKDPRTEKKGGENYVPRDEAFSDEKTLQFSVTTVRSVLHAAVPAVQSTLIDRDQEFQSFFVIDKLFEDGLKLPEADKLDFLRSIVPRLLQALRDGPGDQVLLFDRPANVQKDKFAWLRDEEFARETLAGVNPYAIELVREFPLKSKLDPAVYGPAESAITADVLERQMGHVMTVAEAVKQKRLFMLDYHDLFLPYVHKIRALEHTTMYSSRTLFFLCADGTLRLLAIELTRPASASQPQWRRVFTPSTDTTESWLWRMAKSHVRAHDSGHHELVSHWLRTHCAVEPYILAANRQLSEMHPVFQLLRPHFRYTMKINALARSALINAGGIIETSFSPGKYAMELSSAAYDKLWRFDMEALPADLVRRGMAEEDPEAEHGLKLAIEDYPFANDGLLVWDAIKGWVKAYVARFYPDGAGSSIAGDAELQAFWNEVRGVGHGDKKDAPWWPALDTAENLAHALTTIIWVASAHHAAVNFGQYDFGGYFPNRPSIARTKMPVEEPVDADAMAAFLDNPDQALRECFPSQVQATLVMAVLDLLSTHSPDEEYLGGMETAPWSDDEAVRAAYGRFHARLKEIEGIIDARNKDRKLKNRCGAGIVPYQLMKPFSQPGATGMGIPNSTSI</sequence>
<dbReference type="Gene3D" id="2.60.60.20">
    <property type="entry name" value="PLAT/LH2 domain"/>
    <property type="match status" value="1"/>
</dbReference>
<dbReference type="Gramene" id="TVU05223">
    <property type="protein sequence ID" value="TVU05223"/>
    <property type="gene ID" value="EJB05_48381"/>
</dbReference>
<dbReference type="CDD" id="cd01751">
    <property type="entry name" value="PLAT_LH2"/>
    <property type="match status" value="1"/>
</dbReference>
<dbReference type="PANTHER" id="PTHR11771">
    <property type="entry name" value="LIPOXYGENASE"/>
    <property type="match status" value="1"/>
</dbReference>
<feature type="compositionally biased region" description="Basic and acidic residues" evidence="21">
    <location>
        <begin position="1110"/>
        <end position="1126"/>
    </location>
</feature>
<dbReference type="GO" id="GO:0046872">
    <property type="term" value="F:metal ion binding"/>
    <property type="evidence" value="ECO:0007669"/>
    <property type="project" value="UniProtKB-UniRule"/>
</dbReference>
<evidence type="ECO:0000256" key="1">
    <source>
        <dbReference type="ARBA" id="ARBA00001962"/>
    </source>
</evidence>
<evidence type="ECO:0000256" key="13">
    <source>
        <dbReference type="ARBA" id="ARBA00023004"/>
    </source>
</evidence>
<feature type="region of interest" description="Disordered" evidence="21">
    <location>
        <begin position="285"/>
        <end position="338"/>
    </location>
</feature>
<feature type="domain" description="Lipoxygenase" evidence="23">
    <location>
        <begin position="1033"/>
        <end position="1731"/>
    </location>
</feature>
<evidence type="ECO:0000256" key="11">
    <source>
        <dbReference type="ARBA" id="ARBA00022964"/>
    </source>
</evidence>
<dbReference type="InterPro" id="IPR013819">
    <property type="entry name" value="LipOase_C"/>
</dbReference>
<evidence type="ECO:0000256" key="6">
    <source>
        <dbReference type="ARBA" id="ARBA00022640"/>
    </source>
</evidence>
<evidence type="ECO:0000256" key="3">
    <source>
        <dbReference type="ARBA" id="ARBA00009419"/>
    </source>
</evidence>
<dbReference type="Pfam" id="PF01477">
    <property type="entry name" value="PLAT"/>
    <property type="match status" value="2"/>
</dbReference>
<organism evidence="24 25">
    <name type="scientific">Eragrostis curvula</name>
    <name type="common">weeping love grass</name>
    <dbReference type="NCBI Taxonomy" id="38414"/>
    <lineage>
        <taxon>Eukaryota</taxon>
        <taxon>Viridiplantae</taxon>
        <taxon>Streptophyta</taxon>
        <taxon>Embryophyta</taxon>
        <taxon>Tracheophyta</taxon>
        <taxon>Spermatophyta</taxon>
        <taxon>Magnoliopsida</taxon>
        <taxon>Liliopsida</taxon>
        <taxon>Poales</taxon>
        <taxon>Poaceae</taxon>
        <taxon>PACMAD clade</taxon>
        <taxon>Chloridoideae</taxon>
        <taxon>Eragrostideae</taxon>
        <taxon>Eragrostidinae</taxon>
        <taxon>Eragrostis</taxon>
    </lineage>
</organism>
<comment type="caution">
    <text evidence="24">The sequence shown here is derived from an EMBL/GenBank/DDBJ whole genome shotgun (WGS) entry which is preliminary data.</text>
</comment>
<comment type="subcellular location">
    <subcellularLocation>
        <location evidence="2">Plastid</location>
        <location evidence="2">Chloroplast</location>
    </subcellularLocation>
</comment>
<comment type="similarity">
    <text evidence="3 19">Belongs to the lipoxygenase family.</text>
</comment>
<dbReference type="SUPFAM" id="SSF49723">
    <property type="entry name" value="Lipase/lipooxygenase domain (PLAT/LH2 domain)"/>
    <property type="match status" value="2"/>
</dbReference>
<comment type="function">
    <text evidence="20">Plant lipoxygenase may be involved in a number of diverse aspects of plant physiology including growth and development, pest resistance, and senescence or responses to wounding.</text>
</comment>
<comment type="catalytic activity">
    <reaction evidence="16">
        <text>(9Z,12Z)-octadecadienoate + O2 = (13S)-hydroperoxy-(9Z,11E)-octadecadienoate</text>
        <dbReference type="Rhea" id="RHEA:22780"/>
        <dbReference type="ChEBI" id="CHEBI:15379"/>
        <dbReference type="ChEBI" id="CHEBI:30245"/>
        <dbReference type="ChEBI" id="CHEBI:57466"/>
        <dbReference type="EC" id="1.13.11.12"/>
    </reaction>
</comment>
<feature type="region of interest" description="Disordered" evidence="21">
    <location>
        <begin position="1073"/>
        <end position="1126"/>
    </location>
</feature>
<comment type="caution">
    <text evidence="18">Lacks conserved residue(s) required for the propagation of feature annotation.</text>
</comment>
<keyword evidence="12 19" id="KW-0560">Oxidoreductase</keyword>
<dbReference type="FunFam" id="1.20.245.10:FF:000002">
    <property type="entry name" value="Lipoxygenase"/>
    <property type="match status" value="2"/>
</dbReference>
<dbReference type="InterPro" id="IPR042057">
    <property type="entry name" value="Lipoxy_PLAT/LH2"/>
</dbReference>
<keyword evidence="13 19" id="KW-0408">Iron</keyword>
<protein>
    <recommendedName>
        <fullName evidence="20">Lipoxygenase</fullName>
        <ecNumber evidence="20">1.13.11.-</ecNumber>
    </recommendedName>
</protein>
<dbReference type="InterPro" id="IPR027433">
    <property type="entry name" value="Lipoxygenase_dom_3"/>
</dbReference>
<dbReference type="OrthoDB" id="407298at2759"/>
<comment type="catalytic activity">
    <reaction evidence="17">
        <text>(9Z,12Z,15Z)-octadecatrienoate + O2 = (13S)-hydroperoxy-(9Z,11E,15Z)-octadecatrienoate</text>
        <dbReference type="Rhea" id="RHEA:34495"/>
        <dbReference type="ChEBI" id="CHEBI:15379"/>
        <dbReference type="ChEBI" id="CHEBI:32387"/>
        <dbReference type="ChEBI" id="CHEBI:58757"/>
        <dbReference type="EC" id="1.13.11.12"/>
    </reaction>
</comment>
<dbReference type="InterPro" id="IPR036392">
    <property type="entry name" value="PLAT/LH2_dom_sf"/>
</dbReference>
<evidence type="ECO:0000256" key="4">
    <source>
        <dbReference type="ARBA" id="ARBA00022516"/>
    </source>
</evidence>
<feature type="compositionally biased region" description="Basic and acidic residues" evidence="21">
    <location>
        <begin position="322"/>
        <end position="338"/>
    </location>
</feature>
<evidence type="ECO:0000256" key="17">
    <source>
        <dbReference type="ARBA" id="ARBA00052046"/>
    </source>
</evidence>
<feature type="compositionally biased region" description="Low complexity" evidence="21">
    <location>
        <begin position="69"/>
        <end position="83"/>
    </location>
</feature>
<dbReference type="Gene3D" id="3.10.450.60">
    <property type="match status" value="2"/>
</dbReference>
<dbReference type="SUPFAM" id="SSF48484">
    <property type="entry name" value="Lipoxigenase"/>
    <property type="match status" value="2"/>
</dbReference>
<dbReference type="GO" id="GO:0034440">
    <property type="term" value="P:lipid oxidation"/>
    <property type="evidence" value="ECO:0007669"/>
    <property type="project" value="InterPro"/>
</dbReference>
<dbReference type="PROSITE" id="PS50095">
    <property type="entry name" value="PLAT"/>
    <property type="match status" value="2"/>
</dbReference>
<dbReference type="EC" id="1.13.11.-" evidence="20"/>
<evidence type="ECO:0000256" key="9">
    <source>
        <dbReference type="ARBA" id="ARBA00022832"/>
    </source>
</evidence>
<comment type="pathway">
    <text evidence="20">Lipid metabolism; oxylipin biosynthesis.</text>
</comment>
<evidence type="ECO:0000256" key="2">
    <source>
        <dbReference type="ARBA" id="ARBA00004229"/>
    </source>
</evidence>
<dbReference type="UniPathway" id="UPA00382"/>
<dbReference type="PROSITE" id="PS51393">
    <property type="entry name" value="LIPOXYGENASE_3"/>
    <property type="match status" value="2"/>
</dbReference>
<accession>A0A5J9T1J1</accession>
<keyword evidence="4 20" id="KW-0444">Lipid biosynthesis</keyword>
<evidence type="ECO:0000256" key="20">
    <source>
        <dbReference type="RuleBase" id="RU003975"/>
    </source>
</evidence>
<dbReference type="GO" id="GO:0009507">
    <property type="term" value="C:chloroplast"/>
    <property type="evidence" value="ECO:0007669"/>
    <property type="project" value="UniProtKB-SubCell"/>
</dbReference>
<dbReference type="FunFam" id="3.10.450.60:FF:000005">
    <property type="entry name" value="Lipoxygenase"/>
    <property type="match status" value="1"/>
</dbReference>
<name>A0A5J9T1J1_9POAL</name>
<evidence type="ECO:0000256" key="10">
    <source>
        <dbReference type="ARBA" id="ARBA00022946"/>
    </source>
</evidence>
<dbReference type="GO" id="GO:0016165">
    <property type="term" value="F:linoleate 13S-lipoxygenase activity"/>
    <property type="evidence" value="ECO:0007669"/>
    <property type="project" value="UniProtKB-EC"/>
</dbReference>
<dbReference type="InterPro" id="IPR020833">
    <property type="entry name" value="LipOase_Fe_BS"/>
</dbReference>
<dbReference type="GO" id="GO:0006633">
    <property type="term" value="P:fatty acid biosynthetic process"/>
    <property type="evidence" value="ECO:0007669"/>
    <property type="project" value="UniProtKB-KW"/>
</dbReference>
<evidence type="ECO:0000256" key="19">
    <source>
        <dbReference type="RuleBase" id="RU003974"/>
    </source>
</evidence>
<keyword evidence="14" id="KW-0443">Lipid metabolism</keyword>
<evidence type="ECO:0000256" key="18">
    <source>
        <dbReference type="PROSITE-ProRule" id="PRU00152"/>
    </source>
</evidence>
<evidence type="ECO:0000313" key="24">
    <source>
        <dbReference type="EMBL" id="TVU05223.1"/>
    </source>
</evidence>
<gene>
    <name evidence="24" type="ORF">EJB05_48381</name>
</gene>
<dbReference type="PRINTS" id="PR00087">
    <property type="entry name" value="LIPOXYGENASE"/>
</dbReference>
<feature type="domain" description="PLAT" evidence="22">
    <location>
        <begin position="99"/>
        <end position="242"/>
    </location>
</feature>
<dbReference type="InterPro" id="IPR036226">
    <property type="entry name" value="LipOase_C_sf"/>
</dbReference>
<keyword evidence="5" id="KW-0150">Chloroplast</keyword>
<dbReference type="GO" id="GO:0031408">
    <property type="term" value="P:oxylipin biosynthetic process"/>
    <property type="evidence" value="ECO:0007669"/>
    <property type="project" value="UniProtKB-UniRule"/>
</dbReference>
<evidence type="ECO:0000256" key="8">
    <source>
        <dbReference type="ARBA" id="ARBA00022767"/>
    </source>
</evidence>
<evidence type="ECO:0000256" key="5">
    <source>
        <dbReference type="ARBA" id="ARBA00022528"/>
    </source>
</evidence>
<evidence type="ECO:0000256" key="15">
    <source>
        <dbReference type="ARBA" id="ARBA00023160"/>
    </source>
</evidence>
<dbReference type="PROSITE" id="PS00711">
    <property type="entry name" value="LIPOXYGENASE_1"/>
    <property type="match status" value="2"/>
</dbReference>
<evidence type="ECO:0000256" key="12">
    <source>
        <dbReference type="ARBA" id="ARBA00023002"/>
    </source>
</evidence>
<dbReference type="Gene3D" id="4.10.372.10">
    <property type="entry name" value="Lipoxygenase-1, Domain 3"/>
    <property type="match status" value="2"/>
</dbReference>
<feature type="region of interest" description="Disordered" evidence="21">
    <location>
        <begin position="63"/>
        <end position="83"/>
    </location>
</feature>
<evidence type="ECO:0000256" key="21">
    <source>
        <dbReference type="SAM" id="MobiDB-lite"/>
    </source>
</evidence>
<dbReference type="InterPro" id="IPR001024">
    <property type="entry name" value="PLAT/LH2_dom"/>
</dbReference>
<dbReference type="Proteomes" id="UP000324897">
    <property type="component" value="Unassembled WGS sequence"/>
</dbReference>
<comment type="cofactor">
    <cofactor evidence="1 19">
        <name>Fe cation</name>
        <dbReference type="ChEBI" id="CHEBI:24875"/>
    </cofactor>
</comment>
<dbReference type="PRINTS" id="PR00468">
    <property type="entry name" value="PLTLPOXGNASE"/>
</dbReference>
<dbReference type="EMBL" id="RWGY01000051">
    <property type="protein sequence ID" value="TVU05223.1"/>
    <property type="molecule type" value="Genomic_DNA"/>
</dbReference>
<keyword evidence="15 20" id="KW-0275">Fatty acid biosynthesis</keyword>
<keyword evidence="7 19" id="KW-0479">Metal-binding</keyword>
<evidence type="ECO:0000256" key="16">
    <source>
        <dbReference type="ARBA" id="ARBA00051140"/>
    </source>
</evidence>
<keyword evidence="6" id="KW-0934">Plastid</keyword>
<proteinExistence type="inferred from homology"/>
<feature type="domain" description="Lipoxygenase" evidence="23">
    <location>
        <begin position="245"/>
        <end position="942"/>
    </location>
</feature>
<keyword evidence="25" id="KW-1185">Reference proteome</keyword>
<evidence type="ECO:0000256" key="14">
    <source>
        <dbReference type="ARBA" id="ARBA00023098"/>
    </source>
</evidence>
<dbReference type="InterPro" id="IPR001246">
    <property type="entry name" value="LipOase_plant"/>
</dbReference>
<evidence type="ECO:0000259" key="23">
    <source>
        <dbReference type="PROSITE" id="PS51393"/>
    </source>
</evidence>
<keyword evidence="9" id="KW-0276">Fatty acid metabolism</keyword>
<reference evidence="24 25" key="1">
    <citation type="journal article" date="2019" name="Sci. Rep.">
        <title>A high-quality genome of Eragrostis curvula grass provides insights into Poaceae evolution and supports new strategies to enhance forage quality.</title>
        <authorList>
            <person name="Carballo J."/>
            <person name="Santos B.A.C.M."/>
            <person name="Zappacosta D."/>
            <person name="Garbus I."/>
            <person name="Selva J.P."/>
            <person name="Gallo C.A."/>
            <person name="Diaz A."/>
            <person name="Albertini E."/>
            <person name="Caccamo M."/>
            <person name="Echenique V."/>
        </authorList>
    </citation>
    <scope>NUCLEOTIDE SEQUENCE [LARGE SCALE GENOMIC DNA]</scope>
    <source>
        <strain evidence="25">cv. Victoria</strain>
        <tissue evidence="24">Leaf</tissue>
    </source>
</reference>
<evidence type="ECO:0000313" key="25">
    <source>
        <dbReference type="Proteomes" id="UP000324897"/>
    </source>
</evidence>
<evidence type="ECO:0000259" key="22">
    <source>
        <dbReference type="PROSITE" id="PS50095"/>
    </source>
</evidence>